<keyword evidence="2" id="KW-0663">Pyridoxal phosphate</keyword>
<dbReference type="GO" id="GO:0008483">
    <property type="term" value="F:transaminase activity"/>
    <property type="evidence" value="ECO:0007669"/>
    <property type="project" value="UniProtKB-KW"/>
</dbReference>
<dbReference type="AlphaFoldDB" id="A0A1G6XLD4"/>
<dbReference type="SUPFAM" id="SSF46785">
    <property type="entry name" value="Winged helix' DNA-binding domain"/>
    <property type="match status" value="1"/>
</dbReference>
<dbReference type="Proteomes" id="UP000198757">
    <property type="component" value="Unassembled WGS sequence"/>
</dbReference>
<dbReference type="EMBL" id="FMZO01000013">
    <property type="protein sequence ID" value="SDD78998.1"/>
    <property type="molecule type" value="Genomic_DNA"/>
</dbReference>
<accession>A0A1G6XLD4</accession>
<evidence type="ECO:0000256" key="4">
    <source>
        <dbReference type="ARBA" id="ARBA00023125"/>
    </source>
</evidence>
<comment type="similarity">
    <text evidence="1">In the C-terminal section; belongs to the class-I pyridoxal-phosphate-dependent aminotransferase family.</text>
</comment>
<evidence type="ECO:0000256" key="5">
    <source>
        <dbReference type="ARBA" id="ARBA00023163"/>
    </source>
</evidence>
<dbReference type="SMART" id="SM00345">
    <property type="entry name" value="HTH_GNTR"/>
    <property type="match status" value="1"/>
</dbReference>
<dbReference type="Gene3D" id="3.90.1150.10">
    <property type="entry name" value="Aspartate Aminotransferase, domain 1"/>
    <property type="match status" value="1"/>
</dbReference>
<dbReference type="STRING" id="1285928.SAMN04487894_113117"/>
<dbReference type="SUPFAM" id="SSF53383">
    <property type="entry name" value="PLP-dependent transferases"/>
    <property type="match status" value="1"/>
</dbReference>
<dbReference type="GO" id="GO:0003700">
    <property type="term" value="F:DNA-binding transcription factor activity"/>
    <property type="evidence" value="ECO:0007669"/>
    <property type="project" value="InterPro"/>
</dbReference>
<evidence type="ECO:0000313" key="7">
    <source>
        <dbReference type="EMBL" id="SDD78998.1"/>
    </source>
</evidence>
<dbReference type="InterPro" id="IPR051446">
    <property type="entry name" value="HTH_trans_reg/aminotransferase"/>
</dbReference>
<evidence type="ECO:0000256" key="3">
    <source>
        <dbReference type="ARBA" id="ARBA00023015"/>
    </source>
</evidence>
<dbReference type="InterPro" id="IPR015422">
    <property type="entry name" value="PyrdxlP-dep_Trfase_small"/>
</dbReference>
<evidence type="ECO:0000256" key="1">
    <source>
        <dbReference type="ARBA" id="ARBA00005384"/>
    </source>
</evidence>
<dbReference type="RefSeq" id="WP_090391953.1">
    <property type="nucleotide sequence ID" value="NZ_FMZO01000013.1"/>
</dbReference>
<dbReference type="InterPro" id="IPR015424">
    <property type="entry name" value="PyrdxlP-dep_Trfase"/>
</dbReference>
<name>A0A1G6XLD4_NIADE</name>
<evidence type="ECO:0000259" key="6">
    <source>
        <dbReference type="PROSITE" id="PS50949"/>
    </source>
</evidence>
<dbReference type="PANTHER" id="PTHR46577">
    <property type="entry name" value="HTH-TYPE TRANSCRIPTIONAL REGULATORY PROTEIN GABR"/>
    <property type="match status" value="1"/>
</dbReference>
<keyword evidence="4 7" id="KW-0238">DNA-binding</keyword>
<evidence type="ECO:0000313" key="8">
    <source>
        <dbReference type="Proteomes" id="UP000198757"/>
    </source>
</evidence>
<evidence type="ECO:0000256" key="2">
    <source>
        <dbReference type="ARBA" id="ARBA00022898"/>
    </source>
</evidence>
<reference evidence="8" key="1">
    <citation type="submission" date="2016-10" db="EMBL/GenBank/DDBJ databases">
        <authorList>
            <person name="Varghese N."/>
            <person name="Submissions S."/>
        </authorList>
    </citation>
    <scope>NUCLEOTIDE SEQUENCE [LARGE SCALE GENOMIC DNA]</scope>
    <source>
        <strain evidence="8">DSM 25811 / CCM 8410 / LMG 26954 / E90</strain>
    </source>
</reference>
<dbReference type="InterPro" id="IPR036388">
    <property type="entry name" value="WH-like_DNA-bd_sf"/>
</dbReference>
<keyword evidence="7" id="KW-0032">Aminotransferase</keyword>
<dbReference type="InterPro" id="IPR036390">
    <property type="entry name" value="WH_DNA-bd_sf"/>
</dbReference>
<organism evidence="7 8">
    <name type="scientific">Niabella drilacis (strain DSM 25811 / CCM 8410 / CCUG 62505 / LMG 26954 / E90)</name>
    <dbReference type="NCBI Taxonomy" id="1285928"/>
    <lineage>
        <taxon>Bacteria</taxon>
        <taxon>Pseudomonadati</taxon>
        <taxon>Bacteroidota</taxon>
        <taxon>Chitinophagia</taxon>
        <taxon>Chitinophagales</taxon>
        <taxon>Chitinophagaceae</taxon>
        <taxon>Niabella</taxon>
    </lineage>
</organism>
<dbReference type="InterPro" id="IPR004839">
    <property type="entry name" value="Aminotransferase_I/II_large"/>
</dbReference>
<dbReference type="GO" id="GO:0003677">
    <property type="term" value="F:DNA binding"/>
    <property type="evidence" value="ECO:0007669"/>
    <property type="project" value="UniProtKB-KW"/>
</dbReference>
<dbReference type="InterPro" id="IPR015421">
    <property type="entry name" value="PyrdxlP-dep_Trfase_major"/>
</dbReference>
<sequence length="472" mass="51787">MKKEFLYATLAGNLADKIKSGVLKPGERVPSVRMLSTEHGISINTAKRVFLELEARSLIEAKPQSGYFVSPQHYLKLPLPLASRPAPVAKSTGPDELINEVYSNMGRKDLTLFSIGIPSGHLLPQAKLKKEVVLATRSLKDGGTGFEPLQGNATLRRMVAARSLAWKGQLKENDVITTSGCMNALALCLMALTRPGDTLALESPCYPGILQIAMGLGLKVLEVATHPVTGISIEALRKLLPKITVCLLVPNFNTALGYCMPDDNKKEVTRLLARHGIPLIEDDTYGDLHFSAERPGCCKSYDTDGNVLWCGSVSKTLAPGYRVGWVAPGKYKEQLLKLKLVHTISSTALVHEAVGNFLLTGGYDKHLRQLRQTLQENYRQYAAAIADYFPAGTKISQPRGGLALWVELSKQTDTTELYHDALKQHISIAPGRMFTLQNQFQNCLRLCLGLPWTEELRFKIKQLGGLAKMIAG</sequence>
<keyword evidence="3" id="KW-0805">Transcription regulation</keyword>
<feature type="domain" description="HTH gntR-type" evidence="6">
    <location>
        <begin position="4"/>
        <end position="72"/>
    </location>
</feature>
<dbReference type="CDD" id="cd00609">
    <property type="entry name" value="AAT_like"/>
    <property type="match status" value="1"/>
</dbReference>
<dbReference type="Pfam" id="PF00155">
    <property type="entry name" value="Aminotran_1_2"/>
    <property type="match status" value="1"/>
</dbReference>
<dbReference type="Gene3D" id="3.40.640.10">
    <property type="entry name" value="Type I PLP-dependent aspartate aminotransferase-like (Major domain)"/>
    <property type="match status" value="1"/>
</dbReference>
<dbReference type="Gene3D" id="1.10.10.10">
    <property type="entry name" value="Winged helix-like DNA-binding domain superfamily/Winged helix DNA-binding domain"/>
    <property type="match status" value="1"/>
</dbReference>
<keyword evidence="7" id="KW-0808">Transferase</keyword>
<proteinExistence type="inferred from homology"/>
<gene>
    <name evidence="7" type="ORF">SAMN04487894_113117</name>
</gene>
<dbReference type="Pfam" id="PF00392">
    <property type="entry name" value="GntR"/>
    <property type="match status" value="1"/>
</dbReference>
<keyword evidence="5" id="KW-0804">Transcription</keyword>
<dbReference type="GO" id="GO:0030170">
    <property type="term" value="F:pyridoxal phosphate binding"/>
    <property type="evidence" value="ECO:0007669"/>
    <property type="project" value="InterPro"/>
</dbReference>
<keyword evidence="8" id="KW-1185">Reference proteome</keyword>
<dbReference type="PROSITE" id="PS50949">
    <property type="entry name" value="HTH_GNTR"/>
    <property type="match status" value="1"/>
</dbReference>
<protein>
    <submittedName>
        <fullName evidence="7">DNA-binding transcriptional regulator, MocR family, contains an aminotransferase domain</fullName>
    </submittedName>
</protein>
<dbReference type="OrthoDB" id="9802328at2"/>
<dbReference type="InterPro" id="IPR000524">
    <property type="entry name" value="Tscrpt_reg_HTH_GntR"/>
</dbReference>
<dbReference type="CDD" id="cd07377">
    <property type="entry name" value="WHTH_GntR"/>
    <property type="match status" value="1"/>
</dbReference>
<dbReference type="PANTHER" id="PTHR46577:SF2">
    <property type="entry name" value="TRANSCRIPTIONAL REGULATORY PROTEIN"/>
    <property type="match status" value="1"/>
</dbReference>